<name>A0ABQ7GWT9_DUNSA</name>
<keyword evidence="1" id="KW-0472">Membrane</keyword>
<evidence type="ECO:0000313" key="3">
    <source>
        <dbReference type="Proteomes" id="UP000815325"/>
    </source>
</evidence>
<evidence type="ECO:0000256" key="1">
    <source>
        <dbReference type="SAM" id="Phobius"/>
    </source>
</evidence>
<comment type="caution">
    <text evidence="2">The sequence shown here is derived from an EMBL/GenBank/DDBJ whole genome shotgun (WGS) entry which is preliminary data.</text>
</comment>
<evidence type="ECO:0008006" key="4">
    <source>
        <dbReference type="Google" id="ProtNLM"/>
    </source>
</evidence>
<gene>
    <name evidence="2" type="ORF">DUNSADRAFT_1683</name>
</gene>
<accession>A0ABQ7GWT9</accession>
<dbReference type="Proteomes" id="UP000815325">
    <property type="component" value="Unassembled WGS sequence"/>
</dbReference>
<sequence>MHAEHNMCAAAYLRVSHQPASISILHGPRQGRTDSCRANHSSFPCARLQAKMGLLSLCLLVVFLSLYVVFLSFSFWDC</sequence>
<dbReference type="EMBL" id="MU069556">
    <property type="protein sequence ID" value="KAF5839066.1"/>
    <property type="molecule type" value="Genomic_DNA"/>
</dbReference>
<keyword evidence="1" id="KW-0812">Transmembrane</keyword>
<organism evidence="2 3">
    <name type="scientific">Dunaliella salina</name>
    <name type="common">Green alga</name>
    <name type="synonym">Protococcus salinus</name>
    <dbReference type="NCBI Taxonomy" id="3046"/>
    <lineage>
        <taxon>Eukaryota</taxon>
        <taxon>Viridiplantae</taxon>
        <taxon>Chlorophyta</taxon>
        <taxon>core chlorophytes</taxon>
        <taxon>Chlorophyceae</taxon>
        <taxon>CS clade</taxon>
        <taxon>Chlamydomonadales</taxon>
        <taxon>Dunaliellaceae</taxon>
        <taxon>Dunaliella</taxon>
    </lineage>
</organism>
<keyword evidence="3" id="KW-1185">Reference proteome</keyword>
<feature type="transmembrane region" description="Helical" evidence="1">
    <location>
        <begin position="54"/>
        <end position="76"/>
    </location>
</feature>
<evidence type="ECO:0000313" key="2">
    <source>
        <dbReference type="EMBL" id="KAF5839066.1"/>
    </source>
</evidence>
<keyword evidence="1" id="KW-1133">Transmembrane helix</keyword>
<reference evidence="2" key="1">
    <citation type="submission" date="2017-08" db="EMBL/GenBank/DDBJ databases">
        <authorList>
            <person name="Polle J.E."/>
            <person name="Barry K."/>
            <person name="Cushman J."/>
            <person name="Schmutz J."/>
            <person name="Tran D."/>
            <person name="Hathwaick L.T."/>
            <person name="Yim W.C."/>
            <person name="Jenkins J."/>
            <person name="Mckie-Krisberg Z.M."/>
            <person name="Prochnik S."/>
            <person name="Lindquist E."/>
            <person name="Dockter R.B."/>
            <person name="Adam C."/>
            <person name="Molina H."/>
            <person name="Bunkerborg J."/>
            <person name="Jin E."/>
            <person name="Buchheim M."/>
            <person name="Magnuson J."/>
        </authorList>
    </citation>
    <scope>NUCLEOTIDE SEQUENCE</scope>
    <source>
        <strain evidence="2">CCAP 19/18</strain>
    </source>
</reference>
<protein>
    <recommendedName>
        <fullName evidence="4">Encoded protein</fullName>
    </recommendedName>
</protein>
<proteinExistence type="predicted"/>